<keyword evidence="3" id="KW-0408">Iron</keyword>
<dbReference type="Proteomes" id="UP000288716">
    <property type="component" value="Unassembled WGS sequence"/>
</dbReference>
<protein>
    <recommendedName>
        <fullName evidence="7">Phytanoyl-CoA dioxygenase</fullName>
    </recommendedName>
</protein>
<sequence length="277" mass="31291">MRPLMALKMTSVVKTIASSYFEKGFAVVRNFLPMSDISKIAAESDAIINKHWKEIEESVKNGDGLKNGVKCGDFVFSLNNVGFDENFNVKSNRRNTMNFVGFKLHAVSDLFKRVVFTEEAKLILKHLEFRHPVVYQSSIIHKAPGAPSLSLHQDEAYLNNEPKGCGVNFWIAIEDATEDNGSLVIYPGSHRTVKCRKVGLTEQGAYDDIDKSKLVKVMVKKGDLVLLNSLVVHGSEANNTNAIQRSLEFSVYDKHRVQWSKENFMQDGDTYKFTQMY</sequence>
<dbReference type="STRING" id="299467.A0A443SSR9"/>
<dbReference type="PANTHER" id="PTHR20883:SF15">
    <property type="entry name" value="PHYTANOYL-COA DIOXYGENASE DOMAIN-CONTAINING PROTEIN 1"/>
    <property type="match status" value="1"/>
</dbReference>
<gene>
    <name evidence="5" type="ORF">B4U80_13618</name>
</gene>
<dbReference type="SUPFAM" id="SSF51197">
    <property type="entry name" value="Clavaminate synthase-like"/>
    <property type="match status" value="1"/>
</dbReference>
<evidence type="ECO:0000256" key="2">
    <source>
        <dbReference type="ARBA" id="ARBA00022723"/>
    </source>
</evidence>
<evidence type="ECO:0000313" key="6">
    <source>
        <dbReference type="Proteomes" id="UP000288716"/>
    </source>
</evidence>
<dbReference type="Gene3D" id="2.60.120.620">
    <property type="entry name" value="q2cbj1_9rhob like domain"/>
    <property type="match status" value="1"/>
</dbReference>
<comment type="cofactor">
    <cofactor evidence="1">
        <name>Fe cation</name>
        <dbReference type="ChEBI" id="CHEBI:24875"/>
    </cofactor>
</comment>
<keyword evidence="2" id="KW-0479">Metal-binding</keyword>
<dbReference type="Pfam" id="PF05721">
    <property type="entry name" value="PhyH"/>
    <property type="match status" value="1"/>
</dbReference>
<evidence type="ECO:0000256" key="1">
    <source>
        <dbReference type="ARBA" id="ARBA00001962"/>
    </source>
</evidence>
<reference evidence="5 6" key="1">
    <citation type="journal article" date="2018" name="Gigascience">
        <title>Genomes of trombidid mites reveal novel predicted allergens and laterally-transferred genes associated with secondary metabolism.</title>
        <authorList>
            <person name="Dong X."/>
            <person name="Chaisiri K."/>
            <person name="Xia D."/>
            <person name="Armstrong S.D."/>
            <person name="Fang Y."/>
            <person name="Donnelly M.J."/>
            <person name="Kadowaki T."/>
            <person name="McGarry J.W."/>
            <person name="Darby A.C."/>
            <person name="Makepeace B.L."/>
        </authorList>
    </citation>
    <scope>NUCLEOTIDE SEQUENCE [LARGE SCALE GENOMIC DNA]</scope>
    <source>
        <strain evidence="5">UoL-UT</strain>
    </source>
</reference>
<proteinExistence type="inferred from homology"/>
<evidence type="ECO:0000313" key="5">
    <source>
        <dbReference type="EMBL" id="RWS30557.1"/>
    </source>
</evidence>
<evidence type="ECO:0008006" key="7">
    <source>
        <dbReference type="Google" id="ProtNLM"/>
    </source>
</evidence>
<evidence type="ECO:0000256" key="4">
    <source>
        <dbReference type="ARBA" id="ARBA00038356"/>
    </source>
</evidence>
<dbReference type="AlphaFoldDB" id="A0A443SSR9"/>
<name>A0A443SSR9_9ACAR</name>
<accession>A0A443SSR9</accession>
<dbReference type="PANTHER" id="PTHR20883">
    <property type="entry name" value="PHYTANOYL-COA DIOXYGENASE DOMAIN CONTAINING 1"/>
    <property type="match status" value="1"/>
</dbReference>
<dbReference type="EMBL" id="NCKV01000462">
    <property type="protein sequence ID" value="RWS30557.1"/>
    <property type="molecule type" value="Genomic_DNA"/>
</dbReference>
<organism evidence="5 6">
    <name type="scientific">Leptotrombidium deliense</name>
    <dbReference type="NCBI Taxonomy" id="299467"/>
    <lineage>
        <taxon>Eukaryota</taxon>
        <taxon>Metazoa</taxon>
        <taxon>Ecdysozoa</taxon>
        <taxon>Arthropoda</taxon>
        <taxon>Chelicerata</taxon>
        <taxon>Arachnida</taxon>
        <taxon>Acari</taxon>
        <taxon>Acariformes</taxon>
        <taxon>Trombidiformes</taxon>
        <taxon>Prostigmata</taxon>
        <taxon>Anystina</taxon>
        <taxon>Parasitengona</taxon>
        <taxon>Trombiculoidea</taxon>
        <taxon>Trombiculidae</taxon>
        <taxon>Leptotrombidium</taxon>
    </lineage>
</organism>
<dbReference type="GO" id="GO:0046872">
    <property type="term" value="F:metal ion binding"/>
    <property type="evidence" value="ECO:0007669"/>
    <property type="project" value="UniProtKB-KW"/>
</dbReference>
<dbReference type="OrthoDB" id="445007at2759"/>
<dbReference type="InterPro" id="IPR008775">
    <property type="entry name" value="Phytyl_CoA_dOase-like"/>
</dbReference>
<evidence type="ECO:0000256" key="3">
    <source>
        <dbReference type="ARBA" id="ARBA00023004"/>
    </source>
</evidence>
<dbReference type="VEuPathDB" id="VectorBase:LDEU001483"/>
<comment type="similarity">
    <text evidence="4">Belongs to the PhyH family. PHYHD1 subfamily.</text>
</comment>
<keyword evidence="6" id="KW-1185">Reference proteome</keyword>
<comment type="caution">
    <text evidence="5">The sequence shown here is derived from an EMBL/GenBank/DDBJ whole genome shotgun (WGS) entry which is preliminary data.</text>
</comment>